<sequence>MNIHIVAGGPVENMPNLHEWVGENVVWVGVDRGTWILQKEYGIIPDKAFGDFDSVSHDELMELKKKTTNLFLLPSEKDEIDTEIAVNWAINEKPASIKLFGGTGGRLDHFFGNIQLLLKGINEGCSIQIIDNQNILYVVKPGKYNLEQDVRFPYISFIPITPEVKELTLTGFKYNLKNRNIFWGETLCISNELIFNSGTFSFIEGILLVIRSQDRNI</sequence>
<dbReference type="PANTHER" id="PTHR41299:SF1">
    <property type="entry name" value="THIAMINE PYROPHOSPHOKINASE"/>
    <property type="match status" value="1"/>
</dbReference>
<evidence type="ECO:0000259" key="6">
    <source>
        <dbReference type="SMART" id="SM00983"/>
    </source>
</evidence>
<evidence type="ECO:0000256" key="5">
    <source>
        <dbReference type="NCBIfam" id="TIGR01378"/>
    </source>
</evidence>
<dbReference type="GO" id="GO:0006772">
    <property type="term" value="P:thiamine metabolic process"/>
    <property type="evidence" value="ECO:0007669"/>
    <property type="project" value="UniProtKB-UniRule"/>
</dbReference>
<evidence type="ECO:0000313" key="7">
    <source>
        <dbReference type="EMBL" id="AST94343.1"/>
    </source>
</evidence>
<dbReference type="RefSeq" id="WP_066417727.1">
    <property type="nucleotide sequence ID" value="NZ_CP018866.1"/>
</dbReference>
<keyword evidence="8" id="KW-1185">Reference proteome</keyword>
<keyword evidence="3 7" id="KW-0418">Kinase</keyword>
<protein>
    <recommendedName>
        <fullName evidence="5">Thiamine diphosphokinase</fullName>
        <ecNumber evidence="5">2.7.6.2</ecNumber>
    </recommendedName>
</protein>
<dbReference type="InterPro" id="IPR036759">
    <property type="entry name" value="TPK_catalytic_sf"/>
</dbReference>
<dbReference type="InterPro" id="IPR036371">
    <property type="entry name" value="TPK_B1-bd_sf"/>
</dbReference>
<keyword evidence="1" id="KW-0808">Transferase</keyword>
<evidence type="ECO:0000256" key="2">
    <source>
        <dbReference type="ARBA" id="ARBA00022741"/>
    </source>
</evidence>
<evidence type="ECO:0000256" key="3">
    <source>
        <dbReference type="ARBA" id="ARBA00022777"/>
    </source>
</evidence>
<feature type="domain" description="Thiamin pyrophosphokinase thiamin-binding" evidence="6">
    <location>
        <begin position="142"/>
        <end position="208"/>
    </location>
</feature>
<dbReference type="KEGG" id="bcoh:BC6307_12810"/>
<evidence type="ECO:0000313" key="8">
    <source>
        <dbReference type="Proteomes" id="UP000215224"/>
    </source>
</evidence>
<dbReference type="SUPFAM" id="SSF63862">
    <property type="entry name" value="Thiamin pyrophosphokinase, substrate-binding domain"/>
    <property type="match status" value="1"/>
</dbReference>
<dbReference type="EMBL" id="CP018866">
    <property type="protein sequence ID" value="AST94343.1"/>
    <property type="molecule type" value="Genomic_DNA"/>
</dbReference>
<dbReference type="GO" id="GO:0005524">
    <property type="term" value="F:ATP binding"/>
    <property type="evidence" value="ECO:0007669"/>
    <property type="project" value="UniProtKB-KW"/>
</dbReference>
<dbReference type="EC" id="2.7.6.2" evidence="5"/>
<dbReference type="InterPro" id="IPR053149">
    <property type="entry name" value="TPK"/>
</dbReference>
<keyword evidence="2" id="KW-0547">Nucleotide-binding</keyword>
<dbReference type="InterPro" id="IPR007373">
    <property type="entry name" value="Thiamin_PyroPKinase_B1-bd"/>
</dbReference>
<dbReference type="SUPFAM" id="SSF63999">
    <property type="entry name" value="Thiamin pyrophosphokinase, catalytic domain"/>
    <property type="match status" value="1"/>
</dbReference>
<dbReference type="NCBIfam" id="TIGR01378">
    <property type="entry name" value="thi_PPkinase"/>
    <property type="match status" value="1"/>
</dbReference>
<dbReference type="Pfam" id="PF04265">
    <property type="entry name" value="TPK_B1_binding"/>
    <property type="match status" value="1"/>
</dbReference>
<dbReference type="GO" id="GO:0016301">
    <property type="term" value="F:kinase activity"/>
    <property type="evidence" value="ECO:0007669"/>
    <property type="project" value="UniProtKB-KW"/>
</dbReference>
<dbReference type="GO" id="GO:0004788">
    <property type="term" value="F:thiamine diphosphokinase activity"/>
    <property type="evidence" value="ECO:0007669"/>
    <property type="project" value="UniProtKB-UniRule"/>
</dbReference>
<keyword evidence="4" id="KW-0067">ATP-binding</keyword>
<dbReference type="InterPro" id="IPR006282">
    <property type="entry name" value="Thi_PPkinase"/>
</dbReference>
<organism evidence="7 8">
    <name type="scientific">Sutcliffiella cohnii</name>
    <dbReference type="NCBI Taxonomy" id="33932"/>
    <lineage>
        <taxon>Bacteria</taxon>
        <taxon>Bacillati</taxon>
        <taxon>Bacillota</taxon>
        <taxon>Bacilli</taxon>
        <taxon>Bacillales</taxon>
        <taxon>Bacillaceae</taxon>
        <taxon>Sutcliffiella</taxon>
    </lineage>
</organism>
<proteinExistence type="predicted"/>
<dbReference type="InterPro" id="IPR007371">
    <property type="entry name" value="TPK_catalytic"/>
</dbReference>
<reference evidence="7 8" key="1">
    <citation type="submission" date="2016-12" db="EMBL/GenBank/DDBJ databases">
        <title>The whole genome sequencing and assembly of Bacillus cohnii DSM 6307T strain.</title>
        <authorList>
            <person name="Lee Y.-J."/>
            <person name="Yi H."/>
            <person name="Bahn Y.-S."/>
            <person name="Kim J.F."/>
            <person name="Lee D.-W."/>
        </authorList>
    </citation>
    <scope>NUCLEOTIDE SEQUENCE [LARGE SCALE GENOMIC DNA]</scope>
    <source>
        <strain evidence="7 8">DSM 6307</strain>
    </source>
</reference>
<dbReference type="PANTHER" id="PTHR41299">
    <property type="entry name" value="THIAMINE PYROPHOSPHOKINASE"/>
    <property type="match status" value="1"/>
</dbReference>
<name>A0A223KY73_9BACI</name>
<dbReference type="Proteomes" id="UP000215224">
    <property type="component" value="Chromosome"/>
</dbReference>
<evidence type="ECO:0000256" key="1">
    <source>
        <dbReference type="ARBA" id="ARBA00022679"/>
    </source>
</evidence>
<gene>
    <name evidence="7" type="ORF">BC6307_12810</name>
</gene>
<dbReference type="STRING" id="1314751.GCA_001591425_02954"/>
<dbReference type="Pfam" id="PF04263">
    <property type="entry name" value="TPK_catalytic"/>
    <property type="match status" value="1"/>
</dbReference>
<evidence type="ECO:0000256" key="4">
    <source>
        <dbReference type="ARBA" id="ARBA00022840"/>
    </source>
</evidence>
<dbReference type="CDD" id="cd07995">
    <property type="entry name" value="TPK"/>
    <property type="match status" value="1"/>
</dbReference>
<accession>A0A223KY73</accession>
<dbReference type="Gene3D" id="3.40.50.10240">
    <property type="entry name" value="Thiamin pyrophosphokinase, catalytic domain"/>
    <property type="match status" value="1"/>
</dbReference>
<dbReference type="GO" id="GO:0030975">
    <property type="term" value="F:thiamine binding"/>
    <property type="evidence" value="ECO:0007669"/>
    <property type="project" value="InterPro"/>
</dbReference>
<dbReference type="SMART" id="SM00983">
    <property type="entry name" value="TPK_B1_binding"/>
    <property type="match status" value="1"/>
</dbReference>
<dbReference type="GO" id="GO:0009229">
    <property type="term" value="P:thiamine diphosphate biosynthetic process"/>
    <property type="evidence" value="ECO:0007669"/>
    <property type="project" value="InterPro"/>
</dbReference>
<dbReference type="AlphaFoldDB" id="A0A223KY73"/>